<evidence type="ECO:0000313" key="1">
    <source>
        <dbReference type="EMBL" id="GAB0200643.1"/>
    </source>
</evidence>
<accession>A0ABC9XSE7</accession>
<sequence>MTEQFAEFCGRSMNVQWPLQINHSALKSFQSVSQILQCKPVTAGGNSVQQNRFPGLGIQLLASSRNP</sequence>
<gene>
    <name evidence="1" type="ORF">GRJ2_002529800</name>
</gene>
<keyword evidence="2" id="KW-1185">Reference proteome</keyword>
<dbReference type="AlphaFoldDB" id="A0ABC9XSE7"/>
<organism evidence="1 2">
    <name type="scientific">Grus japonensis</name>
    <name type="common">Japanese crane</name>
    <name type="synonym">Red-crowned crane</name>
    <dbReference type="NCBI Taxonomy" id="30415"/>
    <lineage>
        <taxon>Eukaryota</taxon>
        <taxon>Metazoa</taxon>
        <taxon>Chordata</taxon>
        <taxon>Craniata</taxon>
        <taxon>Vertebrata</taxon>
        <taxon>Euteleostomi</taxon>
        <taxon>Archelosauria</taxon>
        <taxon>Archosauria</taxon>
        <taxon>Dinosauria</taxon>
        <taxon>Saurischia</taxon>
        <taxon>Theropoda</taxon>
        <taxon>Coelurosauria</taxon>
        <taxon>Aves</taxon>
        <taxon>Neognathae</taxon>
        <taxon>Neoaves</taxon>
        <taxon>Gruiformes</taxon>
        <taxon>Gruidae</taxon>
        <taxon>Grus</taxon>
    </lineage>
</organism>
<name>A0ABC9XSE7_GRUJA</name>
<proteinExistence type="predicted"/>
<dbReference type="Proteomes" id="UP001623348">
    <property type="component" value="Unassembled WGS sequence"/>
</dbReference>
<dbReference type="EMBL" id="BAAFJT010000028">
    <property type="protein sequence ID" value="GAB0200643.1"/>
    <property type="molecule type" value="Genomic_DNA"/>
</dbReference>
<evidence type="ECO:0000313" key="2">
    <source>
        <dbReference type="Proteomes" id="UP001623348"/>
    </source>
</evidence>
<reference evidence="1 2" key="1">
    <citation type="submission" date="2024-06" db="EMBL/GenBank/DDBJ databases">
        <title>The draft genome of Grus japonensis, version 3.</title>
        <authorList>
            <person name="Nabeshima K."/>
            <person name="Suzuki S."/>
            <person name="Onuma M."/>
        </authorList>
    </citation>
    <scope>NUCLEOTIDE SEQUENCE [LARGE SCALE GENOMIC DNA]</scope>
    <source>
        <strain evidence="1 2">451A</strain>
    </source>
</reference>
<protein>
    <submittedName>
        <fullName evidence="1">Uncharacterized protein</fullName>
    </submittedName>
</protein>
<comment type="caution">
    <text evidence="1">The sequence shown here is derived from an EMBL/GenBank/DDBJ whole genome shotgun (WGS) entry which is preliminary data.</text>
</comment>